<sequence>MASVYVWRSRPEAEPLPPPIPAGAPQAAASPAPSPSGPGVVVYVTGRVRKPGVHTLPEGSRIADAIEAAGGLRAGAKPGALNLARRLVDGEHIVVGAPATAAGGAPPAGGPVGAASGAAASAVDPGTGLIDLNQATAEQLDEHLPGVGEVLARRIVEYREANGGFRSVEQLRDVTGIGERRFAELKDKVRV</sequence>
<feature type="domain" description="Soluble ligand binding" evidence="2">
    <location>
        <begin position="41"/>
        <end position="95"/>
    </location>
</feature>
<dbReference type="Gene3D" id="3.10.560.10">
    <property type="entry name" value="Outer membrane lipoprotein wza domain like"/>
    <property type="match status" value="1"/>
</dbReference>
<evidence type="ECO:0000313" key="3">
    <source>
        <dbReference type="EMBL" id="TQM76327.1"/>
    </source>
</evidence>
<dbReference type="RefSeq" id="WP_229788358.1">
    <property type="nucleotide sequence ID" value="NZ_BMPV01000001.1"/>
</dbReference>
<dbReference type="Gene3D" id="1.10.150.320">
    <property type="entry name" value="Photosystem II 12 kDa extrinsic protein"/>
    <property type="match status" value="1"/>
</dbReference>
<dbReference type="GO" id="GO:0015628">
    <property type="term" value="P:protein secretion by the type II secretion system"/>
    <property type="evidence" value="ECO:0007669"/>
    <property type="project" value="TreeGrafter"/>
</dbReference>
<evidence type="ECO:0000313" key="4">
    <source>
        <dbReference type="Proteomes" id="UP000319213"/>
    </source>
</evidence>
<dbReference type="Proteomes" id="UP000319213">
    <property type="component" value="Unassembled WGS sequence"/>
</dbReference>
<dbReference type="Pfam" id="PF10531">
    <property type="entry name" value="SLBB"/>
    <property type="match status" value="1"/>
</dbReference>
<dbReference type="SUPFAM" id="SSF47781">
    <property type="entry name" value="RuvA domain 2-like"/>
    <property type="match status" value="1"/>
</dbReference>
<comment type="caution">
    <text evidence="3">The sequence shown here is derived from an EMBL/GenBank/DDBJ whole genome shotgun (WGS) entry which is preliminary data.</text>
</comment>
<reference evidence="3 4" key="1">
    <citation type="submission" date="2019-06" db="EMBL/GenBank/DDBJ databases">
        <title>Sequencing the genomes of 1000 actinobacteria strains.</title>
        <authorList>
            <person name="Klenk H.-P."/>
        </authorList>
    </citation>
    <scope>NUCLEOTIDE SEQUENCE [LARGE SCALE GENOMIC DNA]</scope>
    <source>
        <strain evidence="3 4">DSM 43186</strain>
    </source>
</reference>
<dbReference type="AlphaFoldDB" id="A0A543J0H6"/>
<dbReference type="PANTHER" id="PTHR21180">
    <property type="entry name" value="ENDONUCLEASE/EXONUCLEASE/PHOSPHATASE FAMILY DOMAIN-CONTAINING PROTEIN 1"/>
    <property type="match status" value="1"/>
</dbReference>
<dbReference type="GO" id="GO:0015627">
    <property type="term" value="C:type II protein secretion system complex"/>
    <property type="evidence" value="ECO:0007669"/>
    <property type="project" value="TreeGrafter"/>
</dbReference>
<proteinExistence type="predicted"/>
<dbReference type="InterPro" id="IPR004509">
    <property type="entry name" value="Competence_ComEA_HhH"/>
</dbReference>
<feature type="region of interest" description="Disordered" evidence="1">
    <location>
        <begin position="1"/>
        <end position="39"/>
    </location>
</feature>
<gene>
    <name evidence="3" type="ORF">FHX40_3060</name>
</gene>
<dbReference type="PANTHER" id="PTHR21180:SF32">
    <property type="entry name" value="ENDONUCLEASE_EXONUCLEASE_PHOSPHATASE FAMILY DOMAIN-CONTAINING PROTEIN 1"/>
    <property type="match status" value="1"/>
</dbReference>
<dbReference type="EMBL" id="VFPQ01000001">
    <property type="protein sequence ID" value="TQM76327.1"/>
    <property type="molecule type" value="Genomic_DNA"/>
</dbReference>
<evidence type="ECO:0000259" key="2">
    <source>
        <dbReference type="Pfam" id="PF10531"/>
    </source>
</evidence>
<accession>A0A543J0H6</accession>
<protein>
    <submittedName>
        <fullName evidence="3">Competence protein ComEA</fullName>
    </submittedName>
</protein>
<evidence type="ECO:0000256" key="1">
    <source>
        <dbReference type="SAM" id="MobiDB-lite"/>
    </source>
</evidence>
<dbReference type="InterPro" id="IPR019554">
    <property type="entry name" value="Soluble_ligand-bd"/>
</dbReference>
<name>A0A543J0H6_9ACTN</name>
<organism evidence="3 4">
    <name type="scientific">Thermopolyspora flexuosa</name>
    <dbReference type="NCBI Taxonomy" id="103836"/>
    <lineage>
        <taxon>Bacteria</taxon>
        <taxon>Bacillati</taxon>
        <taxon>Actinomycetota</taxon>
        <taxon>Actinomycetes</taxon>
        <taxon>Streptosporangiales</taxon>
        <taxon>Streptosporangiaceae</taxon>
        <taxon>Thermopolyspora</taxon>
    </lineage>
</organism>
<dbReference type="InterPro" id="IPR051675">
    <property type="entry name" value="Endo/Exo/Phosphatase_dom_1"/>
</dbReference>
<keyword evidence="4" id="KW-1185">Reference proteome</keyword>
<dbReference type="InterPro" id="IPR010994">
    <property type="entry name" value="RuvA_2-like"/>
</dbReference>
<dbReference type="Pfam" id="PF12836">
    <property type="entry name" value="HHH_3"/>
    <property type="match status" value="1"/>
</dbReference>
<dbReference type="NCBIfam" id="TIGR00426">
    <property type="entry name" value="competence protein ComEA helix-hairpin-helix repeat region"/>
    <property type="match status" value="1"/>
</dbReference>